<comment type="similarity">
    <text evidence="2">Belongs to the binding-protein-dependent transport system permease family. FecCD subfamily.</text>
</comment>
<evidence type="ECO:0000256" key="2">
    <source>
        <dbReference type="ARBA" id="ARBA00007935"/>
    </source>
</evidence>
<keyword evidence="4" id="KW-1003">Cell membrane</keyword>
<proteinExistence type="inferred from homology"/>
<evidence type="ECO:0000256" key="5">
    <source>
        <dbReference type="ARBA" id="ARBA00022692"/>
    </source>
</evidence>
<dbReference type="InterPro" id="IPR000522">
    <property type="entry name" value="ABC_transptr_permease_BtuC"/>
</dbReference>
<keyword evidence="3" id="KW-0813">Transport</keyword>
<evidence type="ECO:0000256" key="3">
    <source>
        <dbReference type="ARBA" id="ARBA00022448"/>
    </source>
</evidence>
<dbReference type="CDD" id="cd06550">
    <property type="entry name" value="TM_ABC_iron-siderophores_like"/>
    <property type="match status" value="1"/>
</dbReference>
<comment type="subcellular location">
    <subcellularLocation>
        <location evidence="1">Cell membrane</location>
        <topology evidence="1">Multi-pass membrane protein</topology>
    </subcellularLocation>
</comment>
<dbReference type="Gene3D" id="1.10.3470.10">
    <property type="entry name" value="ABC transporter involved in vitamin B12 uptake, BtuC"/>
    <property type="match status" value="1"/>
</dbReference>
<keyword evidence="5 8" id="KW-0812">Transmembrane</keyword>
<gene>
    <name evidence="9" type="ORF">FYJ60_09605</name>
</gene>
<evidence type="ECO:0000313" key="9">
    <source>
        <dbReference type="EMBL" id="MST82571.1"/>
    </source>
</evidence>
<evidence type="ECO:0000256" key="8">
    <source>
        <dbReference type="SAM" id="Phobius"/>
    </source>
</evidence>
<feature type="transmembrane region" description="Helical" evidence="8">
    <location>
        <begin position="210"/>
        <end position="231"/>
    </location>
</feature>
<dbReference type="GO" id="GO:0022857">
    <property type="term" value="F:transmembrane transporter activity"/>
    <property type="evidence" value="ECO:0007669"/>
    <property type="project" value="InterPro"/>
</dbReference>
<evidence type="ECO:0000256" key="6">
    <source>
        <dbReference type="ARBA" id="ARBA00022989"/>
    </source>
</evidence>
<name>A0A7X2TQ89_9FIRM</name>
<feature type="transmembrane region" description="Helical" evidence="8">
    <location>
        <begin position="257"/>
        <end position="287"/>
    </location>
</feature>
<feature type="transmembrane region" description="Helical" evidence="8">
    <location>
        <begin position="328"/>
        <end position="347"/>
    </location>
</feature>
<organism evidence="9 10">
    <name type="scientific">Bilifractor porci</name>
    <dbReference type="NCBI Taxonomy" id="2606636"/>
    <lineage>
        <taxon>Bacteria</taxon>
        <taxon>Bacillati</taxon>
        <taxon>Bacillota</taxon>
        <taxon>Clostridia</taxon>
        <taxon>Lachnospirales</taxon>
        <taxon>Lachnospiraceae</taxon>
        <taxon>Bilifractor</taxon>
    </lineage>
</organism>
<evidence type="ECO:0000313" key="10">
    <source>
        <dbReference type="Proteomes" id="UP000466864"/>
    </source>
</evidence>
<dbReference type="SUPFAM" id="SSF81345">
    <property type="entry name" value="ABC transporter involved in vitamin B12 uptake, BtuC"/>
    <property type="match status" value="1"/>
</dbReference>
<accession>A0A7X2TQ89</accession>
<keyword evidence="7 8" id="KW-0472">Membrane</keyword>
<dbReference type="GO" id="GO:0033214">
    <property type="term" value="P:siderophore-iron import into cell"/>
    <property type="evidence" value="ECO:0007669"/>
    <property type="project" value="TreeGrafter"/>
</dbReference>
<evidence type="ECO:0000256" key="4">
    <source>
        <dbReference type="ARBA" id="ARBA00022475"/>
    </source>
</evidence>
<feature type="transmembrane region" description="Helical" evidence="8">
    <location>
        <begin position="109"/>
        <end position="129"/>
    </location>
</feature>
<feature type="transmembrane region" description="Helical" evidence="8">
    <location>
        <begin position="299"/>
        <end position="319"/>
    </location>
</feature>
<keyword evidence="10" id="KW-1185">Reference proteome</keyword>
<dbReference type="GO" id="GO:0005886">
    <property type="term" value="C:plasma membrane"/>
    <property type="evidence" value="ECO:0007669"/>
    <property type="project" value="UniProtKB-SubCell"/>
</dbReference>
<feature type="transmembrane region" description="Helical" evidence="8">
    <location>
        <begin position="165"/>
        <end position="190"/>
    </location>
</feature>
<dbReference type="PANTHER" id="PTHR30472">
    <property type="entry name" value="FERRIC ENTEROBACTIN TRANSPORT SYSTEM PERMEASE PROTEIN"/>
    <property type="match status" value="1"/>
</dbReference>
<sequence length="353" mass="37687">MEKQMDHGSAGSFHEENFRRRSRYTLVFVLLAAAFCAIIVLNINTGNVNIPLGRILNIIFARSGSVDEVNIVWKIRLPRILMSAILGGALALSGFLLQTFFENPIAGPFVLGISSGAKMAVAIVMIYFIDMFGKVPSVILILAAFVGAMASTGFILLVSKAVHQMAALLVAGIMIGYICSAITEFAITFAEDSDIVNLHSWSQGSFSGSNWGNVGFAAVVVGITVALTFLLSKPIGAYQLGEHYAQSMGVNVKRFRVALILISSILSATVTAFAGPISFVGIAVPFLMKRALGTSKPLVVIPASFFGGAVFCMFCDLIARMAFAPTELNISTVTSVLGAPVVIYMLIRRQGSR</sequence>
<keyword evidence="6 8" id="KW-1133">Transmembrane helix</keyword>
<dbReference type="Proteomes" id="UP000466864">
    <property type="component" value="Unassembled WGS sequence"/>
</dbReference>
<dbReference type="EMBL" id="VUMV01000007">
    <property type="protein sequence ID" value="MST82571.1"/>
    <property type="molecule type" value="Genomic_DNA"/>
</dbReference>
<feature type="transmembrane region" description="Helical" evidence="8">
    <location>
        <begin position="135"/>
        <end position="158"/>
    </location>
</feature>
<dbReference type="InterPro" id="IPR037294">
    <property type="entry name" value="ABC_BtuC-like"/>
</dbReference>
<feature type="transmembrane region" description="Helical" evidence="8">
    <location>
        <begin position="80"/>
        <end position="97"/>
    </location>
</feature>
<evidence type="ECO:0000256" key="7">
    <source>
        <dbReference type="ARBA" id="ARBA00023136"/>
    </source>
</evidence>
<dbReference type="AlphaFoldDB" id="A0A7X2TQ89"/>
<dbReference type="Pfam" id="PF01032">
    <property type="entry name" value="FecCD"/>
    <property type="match status" value="1"/>
</dbReference>
<protein>
    <submittedName>
        <fullName evidence="9">Iron ABC transporter permease</fullName>
    </submittedName>
</protein>
<reference evidence="9 10" key="1">
    <citation type="submission" date="2019-08" db="EMBL/GenBank/DDBJ databases">
        <title>In-depth cultivation of the pig gut microbiome towards novel bacterial diversity and tailored functional studies.</title>
        <authorList>
            <person name="Wylensek D."/>
            <person name="Hitch T.C.A."/>
            <person name="Clavel T."/>
        </authorList>
    </citation>
    <scope>NUCLEOTIDE SEQUENCE [LARGE SCALE GENOMIC DNA]</scope>
    <source>
        <strain evidence="9 10">Oil+RF-744-WCA-WT-13</strain>
    </source>
</reference>
<dbReference type="PANTHER" id="PTHR30472:SF41">
    <property type="entry name" value="TRANSPORT SYSTEM PERMEASE PROTEIN"/>
    <property type="match status" value="1"/>
</dbReference>
<evidence type="ECO:0000256" key="1">
    <source>
        <dbReference type="ARBA" id="ARBA00004651"/>
    </source>
</evidence>
<comment type="caution">
    <text evidence="9">The sequence shown here is derived from an EMBL/GenBank/DDBJ whole genome shotgun (WGS) entry which is preliminary data.</text>
</comment>
<feature type="transmembrane region" description="Helical" evidence="8">
    <location>
        <begin position="24"/>
        <end position="43"/>
    </location>
</feature>